<organism evidence="2 3">
    <name type="scientific">Paractinoplanes bogorensis</name>
    <dbReference type="NCBI Taxonomy" id="1610840"/>
    <lineage>
        <taxon>Bacteria</taxon>
        <taxon>Bacillati</taxon>
        <taxon>Actinomycetota</taxon>
        <taxon>Actinomycetes</taxon>
        <taxon>Micromonosporales</taxon>
        <taxon>Micromonosporaceae</taxon>
        <taxon>Paractinoplanes</taxon>
    </lineage>
</organism>
<dbReference type="RefSeq" id="WP_215784157.1">
    <property type="nucleotide sequence ID" value="NZ_JAHKKG010000001.1"/>
</dbReference>
<evidence type="ECO:0000256" key="1">
    <source>
        <dbReference type="SAM" id="Phobius"/>
    </source>
</evidence>
<comment type="caution">
    <text evidence="2">The sequence shown here is derived from an EMBL/GenBank/DDBJ whole genome shotgun (WGS) entry which is preliminary data.</text>
</comment>
<dbReference type="InterPro" id="IPR011047">
    <property type="entry name" value="Quinoprotein_ADH-like_sf"/>
</dbReference>
<sequence length="465" mass="48131">MPTDLDDIFASVARQADAIPLGTAAQARTRGRQRTRNGILATAAAVAVVLAGVGVAVGGGTERRADHKTVAPSPSVSTLVGPATMVGSPIPFGVKTQDQSPVIAGGRVFTAWRAGQNSVSVLAADLHSGAVDWKVTGLNGFDSELVGWGVRATEQGVMVSVDSTIHVMNPAGADTGDWVLTAGDLDEVVPFEKALVRRWDINGQVDAHDWRTGRKLWSVDPGATSGPDKVLRVVGDPAGGRVVLVTQTGKLQVRDAGTGTLVRTITPASPAQAGSNFIPYGEWLYEIGAGCCDGEAYRVVTSNLVTGASSVILQEGAGHSPAGLTACGPGRVCVLDQGDNALTTVTAVDVAQGKKIWSVPGPSMGTSISARGTQVLVSTGQMAVLFDERGEQALRILESQVSWLDDGRLLALPTLGSGEVATIAVPGYQATRHGRIPVDNDMCVASGDRLACNSPRDLQIYDISG</sequence>
<dbReference type="Gene3D" id="2.130.10.10">
    <property type="entry name" value="YVTN repeat-like/Quinoprotein amine dehydrogenase"/>
    <property type="match status" value="1"/>
</dbReference>
<evidence type="ECO:0000313" key="3">
    <source>
        <dbReference type="Proteomes" id="UP001519654"/>
    </source>
</evidence>
<keyword evidence="1" id="KW-0812">Transmembrane</keyword>
<dbReference type="EMBL" id="JAHKKG010000001">
    <property type="protein sequence ID" value="MBU2662176.1"/>
    <property type="molecule type" value="Genomic_DNA"/>
</dbReference>
<name>A0ABS5YFS7_9ACTN</name>
<feature type="transmembrane region" description="Helical" evidence="1">
    <location>
        <begin position="38"/>
        <end position="59"/>
    </location>
</feature>
<dbReference type="SUPFAM" id="SSF50998">
    <property type="entry name" value="Quinoprotein alcohol dehydrogenase-like"/>
    <property type="match status" value="1"/>
</dbReference>
<keyword evidence="1" id="KW-1133">Transmembrane helix</keyword>
<keyword evidence="1" id="KW-0472">Membrane</keyword>
<reference evidence="2 3" key="1">
    <citation type="submission" date="2021-06" db="EMBL/GenBank/DDBJ databases">
        <title>Actinoplanes lichenicola sp. nov., and Actinoplanes ovalisporus sp. nov., isolated from lichen in Thailand.</title>
        <authorList>
            <person name="Saeng-In P."/>
            <person name="Kanchanasin P."/>
            <person name="Yuki M."/>
            <person name="Kudo T."/>
            <person name="Ohkuma M."/>
            <person name="Phongsopitanun W."/>
            <person name="Tanasupawat S."/>
        </authorList>
    </citation>
    <scope>NUCLEOTIDE SEQUENCE [LARGE SCALE GENOMIC DNA]</scope>
    <source>
        <strain evidence="2 3">NBRC 110975</strain>
    </source>
</reference>
<proteinExistence type="predicted"/>
<accession>A0ABS5YFS7</accession>
<gene>
    <name evidence="2" type="ORF">KOI35_01515</name>
</gene>
<dbReference type="Proteomes" id="UP001519654">
    <property type="component" value="Unassembled WGS sequence"/>
</dbReference>
<dbReference type="InterPro" id="IPR015943">
    <property type="entry name" value="WD40/YVTN_repeat-like_dom_sf"/>
</dbReference>
<protein>
    <submittedName>
        <fullName evidence="2">PQQ-binding-like beta-propeller repeat protein</fullName>
    </submittedName>
</protein>
<keyword evidence="3" id="KW-1185">Reference proteome</keyword>
<evidence type="ECO:0000313" key="2">
    <source>
        <dbReference type="EMBL" id="MBU2662176.1"/>
    </source>
</evidence>